<proteinExistence type="inferred from homology"/>
<dbReference type="Gene3D" id="1.10.287.40">
    <property type="entry name" value="Serine-tRNA synthetase, tRNA binding domain"/>
    <property type="match status" value="1"/>
</dbReference>
<evidence type="ECO:0000256" key="6">
    <source>
        <dbReference type="ARBA" id="ARBA00022741"/>
    </source>
</evidence>
<dbReference type="Pfam" id="PF02403">
    <property type="entry name" value="Seryl_tRNA_N"/>
    <property type="match status" value="1"/>
</dbReference>
<dbReference type="SUPFAM" id="SSF46589">
    <property type="entry name" value="tRNA-binding arm"/>
    <property type="match status" value="1"/>
</dbReference>
<evidence type="ECO:0000256" key="11">
    <source>
        <dbReference type="ARBA" id="ARBA00048823"/>
    </source>
</evidence>
<comment type="caution">
    <text evidence="12">Lacks conserved residue(s) required for the propagation of feature annotation.</text>
</comment>
<dbReference type="GO" id="GO:0004828">
    <property type="term" value="F:serine-tRNA ligase activity"/>
    <property type="evidence" value="ECO:0007669"/>
    <property type="project" value="UniProtKB-EC"/>
</dbReference>
<dbReference type="PANTHER" id="PTHR43697">
    <property type="entry name" value="SERYL-TRNA SYNTHETASE"/>
    <property type="match status" value="1"/>
</dbReference>
<dbReference type="InterPro" id="IPR042103">
    <property type="entry name" value="SerRS_1_N_sf"/>
</dbReference>
<feature type="binding site" evidence="12">
    <location>
        <position position="330"/>
    </location>
    <ligand>
        <name>L-serine</name>
        <dbReference type="ChEBI" id="CHEBI:33384"/>
    </ligand>
</feature>
<dbReference type="Pfam" id="PF00587">
    <property type="entry name" value="tRNA-synt_2b"/>
    <property type="match status" value="1"/>
</dbReference>
<dbReference type="NCBIfam" id="TIGR00414">
    <property type="entry name" value="serS"/>
    <property type="match status" value="1"/>
</dbReference>
<comment type="subunit">
    <text evidence="12">Homodimer. The tRNA molecule binds across the dimer.</text>
</comment>
<protein>
    <recommendedName>
        <fullName evidence="12">Serine--tRNA ligase</fullName>
        <ecNumber evidence="12">6.1.1.11</ecNumber>
    </recommendedName>
    <alternativeName>
        <fullName evidence="12">Seryl-tRNA synthetase</fullName>
        <shortName evidence="12">SerRS</shortName>
    </alternativeName>
    <alternativeName>
        <fullName evidence="12">Seryl-tRNA(Ser/Sec) synthetase</fullName>
    </alternativeName>
</protein>
<dbReference type="InterPro" id="IPR015866">
    <property type="entry name" value="Ser-tRNA-synth_1_N"/>
</dbReference>
<comment type="catalytic activity">
    <reaction evidence="10 12">
        <text>tRNA(Sec) + L-serine + ATP = L-seryl-tRNA(Sec) + AMP + diphosphate + H(+)</text>
        <dbReference type="Rhea" id="RHEA:42580"/>
        <dbReference type="Rhea" id="RHEA-COMP:9742"/>
        <dbReference type="Rhea" id="RHEA-COMP:10128"/>
        <dbReference type="ChEBI" id="CHEBI:15378"/>
        <dbReference type="ChEBI" id="CHEBI:30616"/>
        <dbReference type="ChEBI" id="CHEBI:33019"/>
        <dbReference type="ChEBI" id="CHEBI:33384"/>
        <dbReference type="ChEBI" id="CHEBI:78442"/>
        <dbReference type="ChEBI" id="CHEBI:78533"/>
        <dbReference type="ChEBI" id="CHEBI:456215"/>
        <dbReference type="EC" id="6.1.1.11"/>
    </reaction>
</comment>
<keyword evidence="6 12" id="KW-0547">Nucleotide-binding</keyword>
<dbReference type="PANTHER" id="PTHR43697:SF1">
    <property type="entry name" value="SERINE--TRNA LIGASE"/>
    <property type="match status" value="1"/>
</dbReference>
<keyword evidence="4 12" id="KW-0963">Cytoplasm</keyword>
<evidence type="ECO:0000313" key="16">
    <source>
        <dbReference type="Proteomes" id="UP000424673"/>
    </source>
</evidence>
<keyword evidence="16" id="KW-1185">Reference proteome</keyword>
<keyword evidence="7 12" id="KW-0067">ATP-binding</keyword>
<dbReference type="CDD" id="cd00770">
    <property type="entry name" value="SerRS_core"/>
    <property type="match status" value="1"/>
</dbReference>
<feature type="binding site" evidence="12">
    <location>
        <begin position="394"/>
        <end position="397"/>
    </location>
    <ligand>
        <name>ATP</name>
        <dbReference type="ChEBI" id="CHEBI:30616"/>
    </ligand>
</feature>
<name>A0ABX6ECW6_9HYPH</name>
<dbReference type="PIRSF" id="PIRSF001529">
    <property type="entry name" value="Ser-tRNA-synth_IIa"/>
    <property type="match status" value="1"/>
</dbReference>
<gene>
    <name evidence="12 15" type="primary">serS</name>
    <name evidence="15" type="ORF">F7D13_01220</name>
</gene>
<feature type="coiled-coil region" evidence="13">
    <location>
        <begin position="37"/>
        <end position="64"/>
    </location>
</feature>
<dbReference type="HAMAP" id="MF_00176">
    <property type="entry name" value="Ser_tRNA_synth_type1"/>
    <property type="match status" value="1"/>
</dbReference>
<dbReference type="SUPFAM" id="SSF55681">
    <property type="entry name" value="Class II aaRS and biotin synthetases"/>
    <property type="match status" value="1"/>
</dbReference>
<dbReference type="PROSITE" id="PS50862">
    <property type="entry name" value="AA_TRNA_LIGASE_II"/>
    <property type="match status" value="1"/>
</dbReference>
<evidence type="ECO:0000256" key="10">
    <source>
        <dbReference type="ARBA" id="ARBA00047929"/>
    </source>
</evidence>
<evidence type="ECO:0000256" key="12">
    <source>
        <dbReference type="HAMAP-Rule" id="MF_00176"/>
    </source>
</evidence>
<dbReference type="Gene3D" id="3.30.930.10">
    <property type="entry name" value="Bira Bifunctional Protein, Domain 2"/>
    <property type="match status" value="1"/>
</dbReference>
<evidence type="ECO:0000256" key="8">
    <source>
        <dbReference type="ARBA" id="ARBA00022917"/>
    </source>
</evidence>
<dbReference type="Proteomes" id="UP000424673">
    <property type="component" value="Chromosome"/>
</dbReference>
<evidence type="ECO:0000256" key="4">
    <source>
        <dbReference type="ARBA" id="ARBA00022490"/>
    </source>
</evidence>
<comment type="subcellular location">
    <subcellularLocation>
        <location evidence="1 12">Cytoplasm</location>
    </subcellularLocation>
</comment>
<evidence type="ECO:0000259" key="14">
    <source>
        <dbReference type="PROSITE" id="PS50862"/>
    </source>
</evidence>
<evidence type="ECO:0000256" key="5">
    <source>
        <dbReference type="ARBA" id="ARBA00022598"/>
    </source>
</evidence>
<comment type="pathway">
    <text evidence="2 12">Aminoacyl-tRNA biosynthesis; selenocysteinyl-tRNA(Sec) biosynthesis; L-seryl-tRNA(Sec) from L-serine and tRNA(Sec): step 1/1.</text>
</comment>
<comment type="function">
    <text evidence="12">Catalyzes the attachment of serine to tRNA(Ser). Is also able to aminoacylate tRNA(Sec) with serine, to form the misacylated tRNA L-seryl-tRNA(Sec), which will be further converted into selenocysteinyl-tRNA(Sec).</text>
</comment>
<evidence type="ECO:0000256" key="9">
    <source>
        <dbReference type="ARBA" id="ARBA00023146"/>
    </source>
</evidence>
<comment type="catalytic activity">
    <reaction evidence="11 12">
        <text>tRNA(Ser) + L-serine + ATP = L-seryl-tRNA(Ser) + AMP + diphosphate + H(+)</text>
        <dbReference type="Rhea" id="RHEA:12292"/>
        <dbReference type="Rhea" id="RHEA-COMP:9669"/>
        <dbReference type="Rhea" id="RHEA-COMP:9703"/>
        <dbReference type="ChEBI" id="CHEBI:15378"/>
        <dbReference type="ChEBI" id="CHEBI:30616"/>
        <dbReference type="ChEBI" id="CHEBI:33019"/>
        <dbReference type="ChEBI" id="CHEBI:33384"/>
        <dbReference type="ChEBI" id="CHEBI:78442"/>
        <dbReference type="ChEBI" id="CHEBI:78533"/>
        <dbReference type="ChEBI" id="CHEBI:456215"/>
        <dbReference type="EC" id="6.1.1.11"/>
    </reaction>
</comment>
<evidence type="ECO:0000256" key="7">
    <source>
        <dbReference type="ARBA" id="ARBA00022840"/>
    </source>
</evidence>
<keyword evidence="13" id="KW-0175">Coiled coil</keyword>
<dbReference type="EC" id="6.1.1.11" evidence="12"/>
<dbReference type="PRINTS" id="PR00981">
    <property type="entry name" value="TRNASYNTHSER"/>
</dbReference>
<organism evidence="15 16">
    <name type="scientific">Methylocystis rosea</name>
    <dbReference type="NCBI Taxonomy" id="173366"/>
    <lineage>
        <taxon>Bacteria</taxon>
        <taxon>Pseudomonadati</taxon>
        <taxon>Pseudomonadota</taxon>
        <taxon>Alphaproteobacteria</taxon>
        <taxon>Hyphomicrobiales</taxon>
        <taxon>Methylocystaceae</taxon>
        <taxon>Methylocystis</taxon>
    </lineage>
</organism>
<feature type="binding site" evidence="12">
    <location>
        <begin position="307"/>
        <end position="309"/>
    </location>
    <ligand>
        <name>ATP</name>
        <dbReference type="ChEBI" id="CHEBI:30616"/>
    </ligand>
</feature>
<keyword evidence="9 12" id="KW-0030">Aminoacyl-tRNA synthetase</keyword>
<evidence type="ECO:0000256" key="3">
    <source>
        <dbReference type="ARBA" id="ARBA00010728"/>
    </source>
</evidence>
<evidence type="ECO:0000256" key="1">
    <source>
        <dbReference type="ARBA" id="ARBA00004496"/>
    </source>
</evidence>
<comment type="similarity">
    <text evidence="3 12">Belongs to the class-II aminoacyl-tRNA synthetase family. Type-1 seryl-tRNA synthetase subfamily.</text>
</comment>
<dbReference type="InterPro" id="IPR033729">
    <property type="entry name" value="SerRS_core"/>
</dbReference>
<keyword evidence="5 12" id="KW-0436">Ligase</keyword>
<reference evidence="15 16" key="2">
    <citation type="journal article" date="2021" name="AMB Express">
        <title>Isolation and characterisation of Methylocystis spp. for poly-3-hydroxybutyrate production using waste methane feedstocks.</title>
        <authorList>
            <person name="Rumah B.L."/>
            <person name="Stead C.E."/>
            <person name="Claxton Stevens B.H."/>
            <person name="Minton N.P."/>
            <person name="Grosse-Honebrink A."/>
            <person name="Zhang Y."/>
        </authorList>
    </citation>
    <scope>NUCLEOTIDE SEQUENCE [LARGE SCALE GENOMIC DNA]</scope>
    <source>
        <strain evidence="15 16">BRCS1</strain>
    </source>
</reference>
<dbReference type="RefSeq" id="WP_154450713.1">
    <property type="nucleotide sequence ID" value="NZ_CP044328.1"/>
</dbReference>
<dbReference type="InterPro" id="IPR002317">
    <property type="entry name" value="Ser-tRNA-ligase_type_1"/>
</dbReference>
<evidence type="ECO:0000256" key="13">
    <source>
        <dbReference type="SAM" id="Coils"/>
    </source>
</evidence>
<feature type="binding site" evidence="12">
    <location>
        <begin position="276"/>
        <end position="278"/>
    </location>
    <ligand>
        <name>L-serine</name>
        <dbReference type="ChEBI" id="CHEBI:33384"/>
    </ligand>
</feature>
<feature type="domain" description="Aminoacyl-transfer RNA synthetases class-II family profile" evidence="14">
    <location>
        <begin position="173"/>
        <end position="464"/>
    </location>
</feature>
<dbReference type="InterPro" id="IPR006195">
    <property type="entry name" value="aa-tRNA-synth_II"/>
</dbReference>
<sequence>MYDIKWIRENAEIFDRGRARRGLEPISTQLLAFDDARRAAIGELQRAQERRNAASKEIGAAMKAGDSAKAEALKAEVATIKENWPALEEAERYAIAELDNALAAIPNTPLDEVPDGADENDNVEVARWGEPRAFDFTPKEHFEIGEALGLMDFETAAKISGARFVVNKGGLARLERALAQFMLDLHTNEHGYMEVSPPLLVRDDAMFGTAQLPKFRDDQFAAIRQLSNLELPQYASKARALLELESQENKDVSFEEIAYRELMKRSFETALWLIPTAEVPLTNLVRESILDEAQLPMRMTAGTYCFRAEAGAAGKDTRGMIRQHQFYKVELVSITTPEDSLEEHERMTGCAEKVLQLLELPYRKVVLCTGDMGFASQKTYDLEVWLPGQGKYREISSCSVCGDFQARRMNARYRPSESKGKNKGIGFVHTLNGSGVAVGRAMVAVLENYQQADGSVDVPRVLRPYMGGLTRIPS</sequence>
<dbReference type="EMBL" id="CP044328">
    <property type="protein sequence ID" value="QGM92756.1"/>
    <property type="molecule type" value="Genomic_DNA"/>
</dbReference>
<reference evidence="16" key="1">
    <citation type="submission" date="2019-09" db="EMBL/GenBank/DDBJ databases">
        <title>Isolation and complete genome sequencing of Methylocystis species.</title>
        <authorList>
            <person name="Rumah B.L."/>
            <person name="Stead C.E."/>
            <person name="Stevens B.C."/>
            <person name="Minton N.P."/>
            <person name="Grosse-Honebrink A."/>
            <person name="Zhang Y."/>
        </authorList>
    </citation>
    <scope>NUCLEOTIDE SEQUENCE [LARGE SCALE GENOMIC DNA]</scope>
    <source>
        <strain evidence="16">BRCS1</strain>
    </source>
</reference>
<dbReference type="InterPro" id="IPR010978">
    <property type="entry name" value="tRNA-bd_arm"/>
</dbReference>
<evidence type="ECO:0000313" key="15">
    <source>
        <dbReference type="EMBL" id="QGM92756.1"/>
    </source>
</evidence>
<feature type="binding site" evidence="12">
    <location>
        <position position="434"/>
    </location>
    <ligand>
        <name>L-serine</name>
        <dbReference type="ChEBI" id="CHEBI:33384"/>
    </ligand>
</feature>
<dbReference type="InterPro" id="IPR045864">
    <property type="entry name" value="aa-tRNA-synth_II/BPL/LPL"/>
</dbReference>
<keyword evidence="8 12" id="KW-0648">Protein biosynthesis</keyword>
<comment type="domain">
    <text evidence="12">Consists of two distinct domains, a catalytic core and a N-terminal extension that is involved in tRNA binding.</text>
</comment>
<evidence type="ECO:0000256" key="2">
    <source>
        <dbReference type="ARBA" id="ARBA00005045"/>
    </source>
</evidence>
<accession>A0ABX6ECW6</accession>
<dbReference type="InterPro" id="IPR002314">
    <property type="entry name" value="aa-tRNA-synt_IIb"/>
</dbReference>